<gene>
    <name evidence="2" type="ORF">MG293_019352</name>
</gene>
<dbReference type="EMBL" id="JAKZEL010000025">
    <property type="protein sequence ID" value="KAI4530463.1"/>
    <property type="molecule type" value="Genomic_DNA"/>
</dbReference>
<feature type="compositionally biased region" description="Basic and acidic residues" evidence="1">
    <location>
        <begin position="17"/>
        <end position="28"/>
    </location>
</feature>
<reference evidence="2" key="1">
    <citation type="submission" date="2022-03" db="EMBL/GenBank/DDBJ databases">
        <title>Genomic analyses of argali, domestic sheep and their hybrids provide insights into chromosomal evolution, heterosis and genetic basis of agronomic traits.</title>
        <authorList>
            <person name="Li M."/>
        </authorList>
    </citation>
    <scope>NUCLEOTIDE SEQUENCE</scope>
    <source>
        <strain evidence="2">CAU-MHL-2022a</strain>
        <tissue evidence="2">Skin</tissue>
    </source>
</reference>
<comment type="caution">
    <text evidence="2">The sequence shown here is derived from an EMBL/GenBank/DDBJ whole genome shotgun (WGS) entry which is preliminary data.</text>
</comment>
<evidence type="ECO:0000256" key="1">
    <source>
        <dbReference type="SAM" id="MobiDB-lite"/>
    </source>
</evidence>
<dbReference type="AlphaFoldDB" id="A0AAD4TLT3"/>
<evidence type="ECO:0000313" key="3">
    <source>
        <dbReference type="Proteomes" id="UP001214576"/>
    </source>
</evidence>
<name>A0AAD4TLT3_OVIAM</name>
<evidence type="ECO:0000313" key="2">
    <source>
        <dbReference type="EMBL" id="KAI4530463.1"/>
    </source>
</evidence>
<dbReference type="Proteomes" id="UP001214576">
    <property type="component" value="Unassembled WGS sequence"/>
</dbReference>
<proteinExistence type="predicted"/>
<organism evidence="2 3">
    <name type="scientific">Ovis ammon polii</name>
    <dbReference type="NCBI Taxonomy" id="230172"/>
    <lineage>
        <taxon>Eukaryota</taxon>
        <taxon>Metazoa</taxon>
        <taxon>Chordata</taxon>
        <taxon>Craniata</taxon>
        <taxon>Vertebrata</taxon>
        <taxon>Euteleostomi</taxon>
        <taxon>Mammalia</taxon>
        <taxon>Eutheria</taxon>
        <taxon>Laurasiatheria</taxon>
        <taxon>Artiodactyla</taxon>
        <taxon>Ruminantia</taxon>
        <taxon>Pecora</taxon>
        <taxon>Bovidae</taxon>
        <taxon>Caprinae</taxon>
        <taxon>Ovis</taxon>
    </lineage>
</organism>
<accession>A0AAD4TLT3</accession>
<sequence length="129" mass="14429">MKLEREIGTNLKSTRKMGMERPGPEAHYSHQFLPEDTGRDCVPKETVQKLRAGRLHTVGQVVHGSRAPSPPQQGGANHLLDMVDLYIYSISLDWDKMSNNQCIITLFQQIEVTCLGEEAPFSNLPRGAL</sequence>
<feature type="region of interest" description="Disordered" evidence="1">
    <location>
        <begin position="15"/>
        <end position="39"/>
    </location>
</feature>
<protein>
    <submittedName>
        <fullName evidence="2">Uncharacterized protein</fullName>
    </submittedName>
</protein>
<keyword evidence="3" id="KW-1185">Reference proteome</keyword>